<name>A0ACB7YZ59_9ERIC</name>
<proteinExistence type="predicted"/>
<evidence type="ECO:0000313" key="1">
    <source>
        <dbReference type="EMBL" id="KAH7858875.1"/>
    </source>
</evidence>
<protein>
    <submittedName>
        <fullName evidence="1">Uncharacterized protein</fullName>
    </submittedName>
</protein>
<reference evidence="1 2" key="1">
    <citation type="journal article" date="2021" name="Hortic Res">
        <title>High-quality reference genome and annotation aids understanding of berry development for evergreen blueberry (Vaccinium darrowii).</title>
        <authorList>
            <person name="Yu J."/>
            <person name="Hulse-Kemp A.M."/>
            <person name="Babiker E."/>
            <person name="Staton M."/>
        </authorList>
    </citation>
    <scope>NUCLEOTIDE SEQUENCE [LARGE SCALE GENOMIC DNA]</scope>
    <source>
        <strain evidence="2">cv. NJ 8807/NJ 8810</strain>
        <tissue evidence="1">Young leaf</tissue>
    </source>
</reference>
<keyword evidence="2" id="KW-1185">Reference proteome</keyword>
<evidence type="ECO:0000313" key="2">
    <source>
        <dbReference type="Proteomes" id="UP000828048"/>
    </source>
</evidence>
<comment type="caution">
    <text evidence="1">The sequence shown here is derived from an EMBL/GenBank/DDBJ whole genome shotgun (WGS) entry which is preliminary data.</text>
</comment>
<accession>A0ACB7YZ59</accession>
<dbReference type="Proteomes" id="UP000828048">
    <property type="component" value="Chromosome 3"/>
</dbReference>
<organism evidence="1 2">
    <name type="scientific">Vaccinium darrowii</name>
    <dbReference type="NCBI Taxonomy" id="229202"/>
    <lineage>
        <taxon>Eukaryota</taxon>
        <taxon>Viridiplantae</taxon>
        <taxon>Streptophyta</taxon>
        <taxon>Embryophyta</taxon>
        <taxon>Tracheophyta</taxon>
        <taxon>Spermatophyta</taxon>
        <taxon>Magnoliopsida</taxon>
        <taxon>eudicotyledons</taxon>
        <taxon>Gunneridae</taxon>
        <taxon>Pentapetalae</taxon>
        <taxon>asterids</taxon>
        <taxon>Ericales</taxon>
        <taxon>Ericaceae</taxon>
        <taxon>Vaccinioideae</taxon>
        <taxon>Vaccinieae</taxon>
        <taxon>Vaccinium</taxon>
    </lineage>
</organism>
<gene>
    <name evidence="1" type="ORF">Vadar_028959</name>
</gene>
<sequence>MQCFPGGMRLMNLKKLGVRRCPEPVLPLPEEMSHCYTSLERLTLYGCESLKSLPLGLFPKLRCLTIQECIYFETLLIPDGIENQILTTVESLTINCCNNMISFPCGGIPAPQLSYLSVGACKNLKALPDQMHTLLSSLQAFMLWDCPKIESLPEGGLPSKLSHLLISNCKKLAGGRRDWGLQRLPSLTHFALSGESEDVESFPEEGLLPSTLRWLYFGNMPNLKSLNRRGLQILGSLKRMQIWDCPQLKSFPEEGLPTSLFVLILLDCPLLNPRCRREGGEDWHKVAHVPLIVMDGEAIFDQLYLGSMDPLYAYSISAT</sequence>
<dbReference type="EMBL" id="CM037153">
    <property type="protein sequence ID" value="KAH7858875.1"/>
    <property type="molecule type" value="Genomic_DNA"/>
</dbReference>